<feature type="region of interest" description="Disordered" evidence="1">
    <location>
        <begin position="17"/>
        <end position="45"/>
    </location>
</feature>
<reference evidence="2 3" key="1">
    <citation type="journal article" date="2009" name="Int. J. Syst. Evol. Microbiol.">
        <title>Nocardioides caeni sp. nov., isolated from wastewater.</title>
        <authorList>
            <person name="Yoon J.H."/>
            <person name="Kang S.J."/>
            <person name="Park S."/>
            <person name="Kim W."/>
            <person name="Oh T.K."/>
        </authorList>
    </citation>
    <scope>NUCLEOTIDE SEQUENCE [LARGE SCALE GENOMIC DNA]</scope>
    <source>
        <strain evidence="2 3">DSM 23134</strain>
    </source>
</reference>
<evidence type="ECO:0000313" key="2">
    <source>
        <dbReference type="EMBL" id="THV14699.1"/>
    </source>
</evidence>
<evidence type="ECO:0000256" key="1">
    <source>
        <dbReference type="SAM" id="MobiDB-lite"/>
    </source>
</evidence>
<dbReference type="AlphaFoldDB" id="A0A4S8NHW3"/>
<gene>
    <name evidence="2" type="ORF">E9934_08580</name>
</gene>
<accession>A0A4S8NHW3</accession>
<keyword evidence="3" id="KW-1185">Reference proteome</keyword>
<dbReference type="OrthoDB" id="3302627at2"/>
<protein>
    <submittedName>
        <fullName evidence="2">Uncharacterized protein</fullName>
    </submittedName>
</protein>
<dbReference type="Proteomes" id="UP000307087">
    <property type="component" value="Unassembled WGS sequence"/>
</dbReference>
<evidence type="ECO:0000313" key="3">
    <source>
        <dbReference type="Proteomes" id="UP000307087"/>
    </source>
</evidence>
<sequence>MGAAVLGVLMLAACSSESSDDAPEAGSPASPSMPESPSGAVGDDSAVSCVEEYSPAAVNGRGFAFDGTVVEVGPGTTDRPGKGRLNYAGVTFAVETWFVGGSGPTVSVDMAAPESGWETGTRLLVSGESRYGEGVMEDGIAWMCGFTRYHDEDTAAAWAAATD</sequence>
<dbReference type="EMBL" id="STGW01000004">
    <property type="protein sequence ID" value="THV14699.1"/>
    <property type="molecule type" value="Genomic_DNA"/>
</dbReference>
<feature type="compositionally biased region" description="Low complexity" evidence="1">
    <location>
        <begin position="24"/>
        <end position="40"/>
    </location>
</feature>
<name>A0A4S8NHW3_9ACTN</name>
<proteinExistence type="predicted"/>
<comment type="caution">
    <text evidence="2">The sequence shown here is derived from an EMBL/GenBank/DDBJ whole genome shotgun (WGS) entry which is preliminary data.</text>
</comment>
<dbReference type="RefSeq" id="WP_136562462.1">
    <property type="nucleotide sequence ID" value="NZ_BAABLS010000003.1"/>
</dbReference>
<organism evidence="2 3">
    <name type="scientific">Nocardioides caeni</name>
    <dbReference type="NCBI Taxonomy" id="574700"/>
    <lineage>
        <taxon>Bacteria</taxon>
        <taxon>Bacillati</taxon>
        <taxon>Actinomycetota</taxon>
        <taxon>Actinomycetes</taxon>
        <taxon>Propionibacteriales</taxon>
        <taxon>Nocardioidaceae</taxon>
        <taxon>Nocardioides</taxon>
    </lineage>
</organism>